<dbReference type="EMBL" id="CM042025">
    <property type="protein sequence ID" value="KAI3808611.1"/>
    <property type="molecule type" value="Genomic_DNA"/>
</dbReference>
<gene>
    <name evidence="1" type="ORF">L1987_24566</name>
</gene>
<evidence type="ECO:0000313" key="2">
    <source>
        <dbReference type="Proteomes" id="UP001056120"/>
    </source>
</evidence>
<proteinExistence type="predicted"/>
<reference evidence="1 2" key="2">
    <citation type="journal article" date="2022" name="Mol. Ecol. Resour.">
        <title>The genomes of chicory, endive, great burdock and yacon provide insights into Asteraceae paleo-polyploidization history and plant inulin production.</title>
        <authorList>
            <person name="Fan W."/>
            <person name="Wang S."/>
            <person name="Wang H."/>
            <person name="Wang A."/>
            <person name="Jiang F."/>
            <person name="Liu H."/>
            <person name="Zhao H."/>
            <person name="Xu D."/>
            <person name="Zhang Y."/>
        </authorList>
    </citation>
    <scope>NUCLEOTIDE SEQUENCE [LARGE SCALE GENOMIC DNA]</scope>
    <source>
        <strain evidence="2">cv. Yunnan</strain>
        <tissue evidence="1">Leaves</tissue>
    </source>
</reference>
<evidence type="ECO:0000313" key="1">
    <source>
        <dbReference type="EMBL" id="KAI3808611.1"/>
    </source>
</evidence>
<sequence length="82" mass="9329">MLIIELDSLKEDGDHNISEAGRTGERSTLFSSLIGRSRFQGFERAIDRFQVINFAKSLLSTECVSKNDTKGFDLTFQVTRFH</sequence>
<reference evidence="2" key="1">
    <citation type="journal article" date="2022" name="Mol. Ecol. Resour.">
        <title>The genomes of chicory, endive, great burdock and yacon provide insights into Asteraceae palaeo-polyploidization history and plant inulin production.</title>
        <authorList>
            <person name="Fan W."/>
            <person name="Wang S."/>
            <person name="Wang H."/>
            <person name="Wang A."/>
            <person name="Jiang F."/>
            <person name="Liu H."/>
            <person name="Zhao H."/>
            <person name="Xu D."/>
            <person name="Zhang Y."/>
        </authorList>
    </citation>
    <scope>NUCLEOTIDE SEQUENCE [LARGE SCALE GENOMIC DNA]</scope>
    <source>
        <strain evidence="2">cv. Yunnan</strain>
    </source>
</reference>
<accession>A0ACB9ILE4</accession>
<comment type="caution">
    <text evidence="1">The sequence shown here is derived from an EMBL/GenBank/DDBJ whole genome shotgun (WGS) entry which is preliminary data.</text>
</comment>
<keyword evidence="2" id="KW-1185">Reference proteome</keyword>
<protein>
    <submittedName>
        <fullName evidence="1">Uncharacterized protein</fullName>
    </submittedName>
</protein>
<name>A0ACB9ILE4_9ASTR</name>
<dbReference type="Proteomes" id="UP001056120">
    <property type="component" value="Linkage Group LG08"/>
</dbReference>
<organism evidence="1 2">
    <name type="scientific">Smallanthus sonchifolius</name>
    <dbReference type="NCBI Taxonomy" id="185202"/>
    <lineage>
        <taxon>Eukaryota</taxon>
        <taxon>Viridiplantae</taxon>
        <taxon>Streptophyta</taxon>
        <taxon>Embryophyta</taxon>
        <taxon>Tracheophyta</taxon>
        <taxon>Spermatophyta</taxon>
        <taxon>Magnoliopsida</taxon>
        <taxon>eudicotyledons</taxon>
        <taxon>Gunneridae</taxon>
        <taxon>Pentapetalae</taxon>
        <taxon>asterids</taxon>
        <taxon>campanulids</taxon>
        <taxon>Asterales</taxon>
        <taxon>Asteraceae</taxon>
        <taxon>Asteroideae</taxon>
        <taxon>Heliantheae alliance</taxon>
        <taxon>Millerieae</taxon>
        <taxon>Smallanthus</taxon>
    </lineage>
</organism>